<dbReference type="InterPro" id="IPR008271">
    <property type="entry name" value="Ser/Thr_kinase_AS"/>
</dbReference>
<accession>A0ABQ5JR61</accession>
<keyword evidence="4" id="KW-1185">Reference proteome</keyword>
<name>A0ABQ5JR61_9EUKA</name>
<feature type="compositionally biased region" description="Basic and acidic residues" evidence="1">
    <location>
        <begin position="357"/>
        <end position="366"/>
    </location>
</feature>
<organism evidence="3 4">
    <name type="scientific">Aduncisulcus paluster</name>
    <dbReference type="NCBI Taxonomy" id="2918883"/>
    <lineage>
        <taxon>Eukaryota</taxon>
        <taxon>Metamonada</taxon>
        <taxon>Carpediemonas-like organisms</taxon>
        <taxon>Aduncisulcus</taxon>
    </lineage>
</organism>
<sequence length="1448" mass="164991">MGKDKSTSKASKSSKSGHKRKRDDKISLLQRDQSVSQGIQDPSEAVHESQMFQPYPSPHLHLDLLDEDTKGVWVLHGVLYGGSVKDFSRSWSESEDSSSDSDSDSSLTLTLIQAPRIDPMTLDPLRVSALCVGMIECLSEVFKAKPDLIHRDIKPDNFLVRVEPKTIDCAIVLSDLGLAQIQDSISSSTTSKSFVDISKADPFLQHPVLQWIDSPIEYVKELSDLISKGMGPKLSKSRLFKTLKTIKGGKFVPVYSCLNEIFEGLTKIDIDERMSVHEACKKVQSIKPLLPKIGEGWECPSIDDIVKAQLAKHKGDSGCIVEEDDSIQSVVLKPNWDVGLSLSRPESKTSSASSSASKEEQLRKEVDRQAKEVEALKLRLKREEEKRKREELKSDNVRKTESELKSLIMSIKITESQPAITSLYKESYPRLKAIFDEFTSSSPSAITSNIDLFELCFECLSLFVKHKVTKGDGTLKEDEDDIEVILDSSSIKNIIDTFLPSMIRVENILRVKEGEEEEGGTDEVGVNSISMLLFRIIVVSTFHEQSLSPTIFLQISSLLSKIISLALSKKFEDPFIEDILQICRNIAFATDDPTKNSLLSLLLPHILPWMKKYPDKKFFFLWTNILKNITSDKDNTDPHKDRSSQLWFVFHPVLDVIKDTSSKGITFDDDAVIRCLWFFANLSCIPFQAIEVYYCIKDGLLDGWFEMIKKKSEEGKDDGNWGSKYWSHFISMLSIVPSLVPYISPKYDNNMVWCKNNGVFDGDYSRYLGNCYPSLKKWSKLVETIMKSPDSKSKSKLYREHRDAILSVFLAFQSKSEVEKHKREIVLCAQCLGWFVVHVISGNDIYLPTPDLNDLIDTFIGHLSRCEEVLEGDVDEEYCSICVSYTFKVEDERDSFLPKISPALKRILERGSKEKLGGDVALDLLKTLFNISISPSSSTRSSILTLIKPYIRDWLRIYNDSKCYGRWMYILSFIALLSDNKSPNKSLCSEAWSLFHPILNVVKREFIGDTIVEDDHERVLSFFSKLCCDPSHTVEIYDNVKDLLDGWFTVIKRKEHERGIKCWCHLISMLSTVPSLVPYISPKYDADMEWCKNNGVLAGDYSRYLGNCYPSLKKWSELVATILKYPDSESTSKLYREHRDAILSIFLAFQSKSKIEKHKREIVLCAQCLRWFGTHVISENNIYLPTPDLNDLIDTFIGHLSRCEEVLEGDVDGEYCSICVSYTFKVKDKRDSFLPKISPTFQRILERGSKEKLGGKVAQDLNQTFQNISPFPSPSTHSSILALIKPYIRDWLRIYNDSKSYGGWMGILANITVSRDDETLSNKSLCSEAWPLFHPVLDVVKREFIGDKIVGDNHERVLWFFSNLCCDSSHALEVYDNVKDLLDGWFTVIKKKEHNFGIIFWSRLISMLSTVPSLVPRISPKYDNNMVWCKNNGGWNFTYTMFSRNCKK</sequence>
<dbReference type="SUPFAM" id="SSF56112">
    <property type="entry name" value="Protein kinase-like (PK-like)"/>
    <property type="match status" value="1"/>
</dbReference>
<feature type="region of interest" description="Disordered" evidence="1">
    <location>
        <begin position="342"/>
        <end position="366"/>
    </location>
</feature>
<feature type="compositionally biased region" description="Polar residues" evidence="1">
    <location>
        <begin position="30"/>
        <end position="40"/>
    </location>
</feature>
<dbReference type="InterPro" id="IPR011009">
    <property type="entry name" value="Kinase-like_dom_sf"/>
</dbReference>
<dbReference type="InterPro" id="IPR000719">
    <property type="entry name" value="Prot_kinase_dom"/>
</dbReference>
<dbReference type="PROSITE" id="PS00108">
    <property type="entry name" value="PROTEIN_KINASE_ST"/>
    <property type="match status" value="1"/>
</dbReference>
<dbReference type="Gene3D" id="1.10.510.10">
    <property type="entry name" value="Transferase(Phosphotransferase) domain 1"/>
    <property type="match status" value="1"/>
</dbReference>
<feature type="region of interest" description="Disordered" evidence="1">
    <location>
        <begin position="1"/>
        <end position="49"/>
    </location>
</feature>
<reference evidence="3" key="1">
    <citation type="submission" date="2022-03" db="EMBL/GenBank/DDBJ databases">
        <title>Draft genome sequence of Aduncisulcus paluster, a free-living microaerophilic Fornicata.</title>
        <authorList>
            <person name="Yuyama I."/>
            <person name="Kume K."/>
            <person name="Tamura T."/>
            <person name="Inagaki Y."/>
            <person name="Hashimoto T."/>
        </authorList>
    </citation>
    <scope>NUCLEOTIDE SEQUENCE</scope>
    <source>
        <strain evidence="3">NY0171</strain>
    </source>
</reference>
<proteinExistence type="predicted"/>
<dbReference type="Proteomes" id="UP001057375">
    <property type="component" value="Unassembled WGS sequence"/>
</dbReference>
<comment type="caution">
    <text evidence="3">The sequence shown here is derived from an EMBL/GenBank/DDBJ whole genome shotgun (WGS) entry which is preliminary data.</text>
</comment>
<evidence type="ECO:0000256" key="1">
    <source>
        <dbReference type="SAM" id="MobiDB-lite"/>
    </source>
</evidence>
<evidence type="ECO:0000259" key="2">
    <source>
        <dbReference type="PROSITE" id="PS50011"/>
    </source>
</evidence>
<gene>
    <name evidence="3" type="ORF">ADUPG1_010193</name>
</gene>
<dbReference type="EMBL" id="BQXS01011475">
    <property type="protein sequence ID" value="GKT13118.1"/>
    <property type="molecule type" value="Genomic_DNA"/>
</dbReference>
<evidence type="ECO:0000313" key="4">
    <source>
        <dbReference type="Proteomes" id="UP001057375"/>
    </source>
</evidence>
<feature type="domain" description="Protein kinase" evidence="2">
    <location>
        <begin position="1"/>
        <end position="290"/>
    </location>
</feature>
<dbReference type="InterPro" id="IPR016024">
    <property type="entry name" value="ARM-type_fold"/>
</dbReference>
<evidence type="ECO:0000313" key="3">
    <source>
        <dbReference type="EMBL" id="GKT13118.1"/>
    </source>
</evidence>
<dbReference type="SUPFAM" id="SSF48371">
    <property type="entry name" value="ARM repeat"/>
    <property type="match status" value="1"/>
</dbReference>
<protein>
    <recommendedName>
        <fullName evidence="2">Protein kinase domain-containing protein</fullName>
    </recommendedName>
</protein>
<dbReference type="PROSITE" id="PS50011">
    <property type="entry name" value="PROTEIN_KINASE_DOM"/>
    <property type="match status" value="1"/>
</dbReference>